<feature type="binding site" evidence="2">
    <location>
        <position position="57"/>
    </location>
    <ligand>
        <name>substrate</name>
    </ligand>
</feature>
<dbReference type="RefSeq" id="WP_093651142.1">
    <property type="nucleotide sequence ID" value="NZ_CTEN01000004.1"/>
</dbReference>
<evidence type="ECO:0000313" key="4">
    <source>
        <dbReference type="Proteomes" id="UP000198604"/>
    </source>
</evidence>
<dbReference type="AlphaFoldDB" id="A0A0E4CTC9"/>
<dbReference type="OrthoDB" id="9782128at2"/>
<evidence type="ECO:0000256" key="1">
    <source>
        <dbReference type="PIRSR" id="PIRSR613078-1"/>
    </source>
</evidence>
<evidence type="ECO:0000313" key="3">
    <source>
        <dbReference type="EMBL" id="CQR25610.1"/>
    </source>
</evidence>
<dbReference type="SUPFAM" id="SSF53254">
    <property type="entry name" value="Phosphoglycerate mutase-like"/>
    <property type="match status" value="1"/>
</dbReference>
<dbReference type="Pfam" id="PF00300">
    <property type="entry name" value="His_Phos_1"/>
    <property type="match status" value="1"/>
</dbReference>
<dbReference type="SMART" id="SM00855">
    <property type="entry name" value="PGAM"/>
    <property type="match status" value="1"/>
</dbReference>
<sequence length="191" mass="21901">MKIYLIRHGETDLNKARCFYGSLNVPINETGHRQAYHVARLMKKHKLNTVYTSCHLRTHMTAELIFGADQVLNKLSDFDERGFGDWEGLDADKIQEQFTEMWEAWLAAPFEVTPPGAEPFVAFQKRVWKQTDNLIKAGKDFALVAHLGVLRLIYQRLVDVGALFWDIDFPQGTVTIFEGNLLEGFTVSLLR</sequence>
<name>A0A0E4CTC9_9STRE</name>
<evidence type="ECO:0000256" key="2">
    <source>
        <dbReference type="PIRSR" id="PIRSR613078-2"/>
    </source>
</evidence>
<dbReference type="Proteomes" id="UP000198604">
    <property type="component" value="Unassembled WGS sequence"/>
</dbReference>
<dbReference type="STRING" id="1608583.BN1356_01952"/>
<dbReference type="Gene3D" id="3.40.50.1240">
    <property type="entry name" value="Phosphoglycerate mutase-like"/>
    <property type="match status" value="1"/>
</dbReference>
<dbReference type="InterPro" id="IPR050275">
    <property type="entry name" value="PGM_Phosphatase"/>
</dbReference>
<dbReference type="InterPro" id="IPR013078">
    <property type="entry name" value="His_Pase_superF_clade-1"/>
</dbReference>
<feature type="active site" description="Proton donor/acceptor" evidence="1">
    <location>
        <position position="80"/>
    </location>
</feature>
<dbReference type="GO" id="GO:0016791">
    <property type="term" value="F:phosphatase activity"/>
    <property type="evidence" value="ECO:0007669"/>
    <property type="project" value="TreeGrafter"/>
</dbReference>
<gene>
    <name evidence="3" type="ORF">BN1356_01952</name>
</gene>
<keyword evidence="4" id="KW-1185">Reference proteome</keyword>
<dbReference type="PROSITE" id="PS00175">
    <property type="entry name" value="PG_MUTASE"/>
    <property type="match status" value="1"/>
</dbReference>
<proteinExistence type="predicted"/>
<dbReference type="InterPro" id="IPR001345">
    <property type="entry name" value="PG/BPGM_mutase_AS"/>
</dbReference>
<protein>
    <submittedName>
        <fullName evidence="3">Alpha-ribazole-5'-phosphate phosphatase</fullName>
    </submittedName>
</protein>
<dbReference type="InterPro" id="IPR029033">
    <property type="entry name" value="His_PPase_superfam"/>
</dbReference>
<reference evidence="4" key="1">
    <citation type="submission" date="2015-03" db="EMBL/GenBank/DDBJ databases">
        <authorList>
            <person name="Urmite Genomes"/>
        </authorList>
    </citation>
    <scope>NUCLEOTIDE SEQUENCE [LARGE SCALE GENOMIC DNA]</scope>
    <source>
        <strain evidence="4">FF10</strain>
    </source>
</reference>
<dbReference type="CDD" id="cd07067">
    <property type="entry name" value="HP_PGM_like"/>
    <property type="match status" value="1"/>
</dbReference>
<feature type="binding site" evidence="2">
    <location>
        <begin position="7"/>
        <end position="14"/>
    </location>
    <ligand>
        <name>substrate</name>
    </ligand>
</feature>
<dbReference type="PANTHER" id="PTHR48100">
    <property type="entry name" value="BROAD-SPECIFICITY PHOSPHATASE YOR283W-RELATED"/>
    <property type="match status" value="1"/>
</dbReference>
<organism evidence="3 4">
    <name type="scientific">Streptococcus varani</name>
    <dbReference type="NCBI Taxonomy" id="1608583"/>
    <lineage>
        <taxon>Bacteria</taxon>
        <taxon>Bacillati</taxon>
        <taxon>Bacillota</taxon>
        <taxon>Bacilli</taxon>
        <taxon>Lactobacillales</taxon>
        <taxon>Streptococcaceae</taxon>
        <taxon>Streptococcus</taxon>
    </lineage>
</organism>
<accession>A0A0E4CTC9</accession>
<dbReference type="EMBL" id="CTEN01000004">
    <property type="protein sequence ID" value="CQR25610.1"/>
    <property type="molecule type" value="Genomic_DNA"/>
</dbReference>
<feature type="active site" description="Tele-phosphohistidine intermediate" evidence="1">
    <location>
        <position position="8"/>
    </location>
</feature>